<evidence type="ECO:0000313" key="23">
    <source>
        <dbReference type="Proteomes" id="UP001311232"/>
    </source>
</evidence>
<comment type="subcellular location">
    <subcellularLocation>
        <location evidence="2">Cell membrane</location>
        <topology evidence="2">Lipid-anchor</topology>
        <topology evidence="2">GPI-anchor</topology>
    </subcellularLocation>
</comment>
<evidence type="ECO:0000256" key="17">
    <source>
        <dbReference type="PIRNR" id="PIRNR038193"/>
    </source>
</evidence>
<dbReference type="GO" id="GO:0007342">
    <property type="term" value="P:fusion of sperm to egg plasma membrane involved in single fertilization"/>
    <property type="evidence" value="ECO:0007669"/>
    <property type="project" value="InterPro"/>
</dbReference>
<dbReference type="InterPro" id="IPR017853">
    <property type="entry name" value="GH"/>
</dbReference>
<evidence type="ECO:0000313" key="22">
    <source>
        <dbReference type="EMBL" id="KAK5609418.1"/>
    </source>
</evidence>
<keyword evidence="12" id="KW-0325">Glycoprotein</keyword>
<dbReference type="AlphaFoldDB" id="A0AAV9RKA5"/>
<keyword evidence="14 17" id="KW-0326">Glycosidase</keyword>
<dbReference type="PIRSF" id="PIRSF038193">
    <property type="entry name" value="Hyaluronidase"/>
    <property type="match status" value="1"/>
</dbReference>
<dbReference type="Proteomes" id="UP001311232">
    <property type="component" value="Unassembled WGS sequence"/>
</dbReference>
<keyword evidence="5" id="KW-0245">EGF-like domain</keyword>
<evidence type="ECO:0000256" key="6">
    <source>
        <dbReference type="ARBA" id="ARBA00022622"/>
    </source>
</evidence>
<dbReference type="EMBL" id="JAHHUM010001748">
    <property type="protein sequence ID" value="KAK5609418.1"/>
    <property type="molecule type" value="Genomic_DNA"/>
</dbReference>
<evidence type="ECO:0000256" key="1">
    <source>
        <dbReference type="ARBA" id="ARBA00000251"/>
    </source>
</evidence>
<comment type="similarity">
    <text evidence="3 17 21">Belongs to the glycosyl hydrolase 56 family.</text>
</comment>
<gene>
    <name evidence="22" type="ORF">CRENBAI_009574</name>
</gene>
<dbReference type="SUPFAM" id="SSF51445">
    <property type="entry name" value="(Trans)glycosidases"/>
    <property type="match status" value="2"/>
</dbReference>
<evidence type="ECO:0000256" key="20">
    <source>
        <dbReference type="PIRSR" id="PIRSR038193-3"/>
    </source>
</evidence>
<evidence type="ECO:0000256" key="8">
    <source>
        <dbReference type="ARBA" id="ARBA00022801"/>
    </source>
</evidence>
<evidence type="ECO:0000256" key="15">
    <source>
        <dbReference type="ARBA" id="ARBA00093332"/>
    </source>
</evidence>
<dbReference type="InterPro" id="IPR018155">
    <property type="entry name" value="Hyaluronidase"/>
</dbReference>
<reference evidence="22 23" key="1">
    <citation type="submission" date="2021-06" db="EMBL/GenBank/DDBJ databases">
        <authorList>
            <person name="Palmer J.M."/>
        </authorList>
    </citation>
    <scope>NUCLEOTIDE SEQUENCE [LARGE SCALE GENOMIC DNA]</scope>
    <source>
        <strain evidence="22 23">MEX-2019</strain>
        <tissue evidence="22">Muscle</tissue>
    </source>
</reference>
<dbReference type="PANTHER" id="PTHR11769:SF6">
    <property type="entry name" value="HYALURONIDASE-2"/>
    <property type="match status" value="1"/>
</dbReference>
<feature type="glycosylation site" description="N-linked (GlcNAc...) asparagine" evidence="19">
    <location>
        <position position="360"/>
    </location>
</feature>
<evidence type="ECO:0000256" key="5">
    <source>
        <dbReference type="ARBA" id="ARBA00022536"/>
    </source>
</evidence>
<feature type="disulfide bond" evidence="20">
    <location>
        <begin position="51"/>
        <end position="343"/>
    </location>
</feature>
<dbReference type="GO" id="GO:0004415">
    <property type="term" value="F:hyalurononglucosaminidase activity"/>
    <property type="evidence" value="ECO:0007669"/>
    <property type="project" value="UniProtKB-UniRule"/>
</dbReference>
<dbReference type="GO" id="GO:0033906">
    <property type="term" value="F:hyaluronoglucuronidase activity"/>
    <property type="evidence" value="ECO:0007669"/>
    <property type="project" value="TreeGrafter"/>
</dbReference>
<keyword evidence="9" id="KW-0472">Membrane</keyword>
<proteinExistence type="inferred from homology"/>
<evidence type="ECO:0000256" key="12">
    <source>
        <dbReference type="ARBA" id="ARBA00023180"/>
    </source>
</evidence>
<keyword evidence="7" id="KW-0732">Signal</keyword>
<sequence length="818" mass="92018">MLYWTLCDWRVPLLIVLLWDGLCALGVKPTRWPLFSQKPLLLAWNVPTQECGPWHGVSFQLDLFQIVATPNEGFVRQNLTIFYKDRLGLYPYFEAGETPVRGGLPQIASLSEHLSEMQKGVDKYIPNREAVGLAVIDWEEWRPLWIRNWGAKDIYRSHSRDLVRQKNPTWSEEQVGKVAQLEFEMSARKFMLETLKHAKHLRPNKLWGFYLFPDCYNHNYLRFLESYTGRCPDVEVARNEQLRWLWTESTALFPSIYMGTVLRSSSSGRQFVRNRVKEGMRLASSGGGVARPVFVYTRPTYANSLEQLTEFDLVSTIGESVALGAAGIILWGDATYATNKTTCSDMNTYLQGTLSQYLLNVSTAAELCSQTLCGSHGRCLRKHPDSDVYLHLSPLTHSLKRQNGKLTVTEPLEGCTLAMRSFHPEVLLLFGLLSITAGLQVASSFAQAPFYWWNAPTGELPLPGLPLGGGWESWRPLWERNWENKQVYKEGSKALVRSRHPDWSPAQVEAAARVEFQQSGRKFMEETLKLAQKMRPNGLWGFYGFPSCYNYYNIKSINYTGKCPDVGVKERPIFGWEPPPLLCTLKKPKTPAARPPGREVLLYSHHCILEALRAADQVTPWQLPVFTYARIVYTYSLEFLSKDHLVYTVGESAALGAGGVVLWGDHTFDKSKATCDAVKSYIDETLGPYLVNVTSAATLCSKVLCSSQGRCQRTDLKSGAYLHLNPTAWKILSEKKPEGGTNYRLLPGLAGLFYFPIPSISAFLHFGVSLCHPSPWSRPPFSSPLGLQIVSLALGLITVLSRSVSVSFRGLPLSDRGS</sequence>
<keyword evidence="10 20" id="KW-1015">Disulfide bond</keyword>
<keyword evidence="8 17" id="KW-0378">Hydrolase</keyword>
<evidence type="ECO:0000256" key="21">
    <source>
        <dbReference type="RuleBase" id="RU610713"/>
    </source>
</evidence>
<dbReference type="GO" id="GO:0030214">
    <property type="term" value="P:hyaluronan catabolic process"/>
    <property type="evidence" value="ECO:0007669"/>
    <property type="project" value="TreeGrafter"/>
</dbReference>
<evidence type="ECO:0000256" key="3">
    <source>
        <dbReference type="ARBA" id="ARBA00008871"/>
    </source>
</evidence>
<evidence type="ECO:0000256" key="10">
    <source>
        <dbReference type="ARBA" id="ARBA00023157"/>
    </source>
</evidence>
<dbReference type="GO" id="GO:0031410">
    <property type="term" value="C:cytoplasmic vesicle"/>
    <property type="evidence" value="ECO:0007669"/>
    <property type="project" value="TreeGrafter"/>
</dbReference>
<dbReference type="PRINTS" id="PR00846">
    <property type="entry name" value="GLHYDRLASE56"/>
</dbReference>
<evidence type="ECO:0000256" key="19">
    <source>
        <dbReference type="PIRSR" id="PIRSR038193-2"/>
    </source>
</evidence>
<evidence type="ECO:0000256" key="11">
    <source>
        <dbReference type="ARBA" id="ARBA00023170"/>
    </source>
</evidence>
<organism evidence="22 23">
    <name type="scientific">Crenichthys baileyi</name>
    <name type="common">White River springfish</name>
    <dbReference type="NCBI Taxonomy" id="28760"/>
    <lineage>
        <taxon>Eukaryota</taxon>
        <taxon>Metazoa</taxon>
        <taxon>Chordata</taxon>
        <taxon>Craniata</taxon>
        <taxon>Vertebrata</taxon>
        <taxon>Euteleostomi</taxon>
        <taxon>Actinopterygii</taxon>
        <taxon>Neopterygii</taxon>
        <taxon>Teleostei</taxon>
        <taxon>Neoteleostei</taxon>
        <taxon>Acanthomorphata</taxon>
        <taxon>Ovalentaria</taxon>
        <taxon>Atherinomorphae</taxon>
        <taxon>Cyprinodontiformes</taxon>
        <taxon>Goodeidae</taxon>
        <taxon>Crenichthys</taxon>
    </lineage>
</organism>
<comment type="catalytic activity">
    <reaction evidence="1 17 21">
        <text>Random hydrolysis of (1-&gt;4)-linkages between N-acetyl-beta-D-glucosamine and D-glucuronate residues in hyaluronate.</text>
        <dbReference type="EC" id="3.2.1.35"/>
    </reaction>
</comment>
<evidence type="ECO:0000256" key="14">
    <source>
        <dbReference type="ARBA" id="ARBA00023295"/>
    </source>
</evidence>
<keyword evidence="11" id="KW-0675">Receptor</keyword>
<dbReference type="Pfam" id="PF01630">
    <property type="entry name" value="Glyco_hydro_56"/>
    <property type="match status" value="2"/>
</dbReference>
<name>A0AAV9RKA5_9TELE</name>
<keyword evidence="6" id="KW-0336">GPI-anchor</keyword>
<feature type="disulfide bond" evidence="20">
    <location>
        <begin position="215"/>
        <end position="231"/>
    </location>
</feature>
<dbReference type="EC" id="3.2.1.35" evidence="17 21"/>
<dbReference type="InterPro" id="IPR001439">
    <property type="entry name" value="Hyaluronidase_PH20/Hyal5"/>
</dbReference>
<dbReference type="InterPro" id="IPR013785">
    <property type="entry name" value="Aldolase_TIM"/>
</dbReference>
<dbReference type="PIRSF" id="PIRSF500773">
    <property type="entry name" value="Hyaluronidase_PH20_Hyal5"/>
    <property type="match status" value="1"/>
</dbReference>
<feature type="active site" description="Proton donor" evidence="18">
    <location>
        <position position="139"/>
    </location>
</feature>
<evidence type="ECO:0000256" key="7">
    <source>
        <dbReference type="ARBA" id="ARBA00022729"/>
    </source>
</evidence>
<evidence type="ECO:0000256" key="2">
    <source>
        <dbReference type="ARBA" id="ARBA00004609"/>
    </source>
</evidence>
<dbReference type="GO" id="GO:0005886">
    <property type="term" value="C:plasma membrane"/>
    <property type="evidence" value="ECO:0007669"/>
    <property type="project" value="UniProtKB-SubCell"/>
</dbReference>
<evidence type="ECO:0000256" key="16">
    <source>
        <dbReference type="ARBA" id="ARBA00093545"/>
    </source>
</evidence>
<keyword evidence="23" id="KW-1185">Reference proteome</keyword>
<evidence type="ECO:0000256" key="4">
    <source>
        <dbReference type="ARBA" id="ARBA00022475"/>
    </source>
</evidence>
<evidence type="ECO:0000256" key="13">
    <source>
        <dbReference type="ARBA" id="ARBA00023288"/>
    </source>
</evidence>
<protein>
    <recommendedName>
        <fullName evidence="17 21">Hyaluronidase</fullName>
        <ecNumber evidence="17 21">3.2.1.35</ecNumber>
    </recommendedName>
</protein>
<accession>A0AAV9RKA5</accession>
<comment type="caution">
    <text evidence="22">The sequence shown here is derived from an EMBL/GenBank/DDBJ whole genome shotgun (WGS) entry which is preliminary data.</text>
</comment>
<evidence type="ECO:0000256" key="9">
    <source>
        <dbReference type="ARBA" id="ARBA00023136"/>
    </source>
</evidence>
<dbReference type="GO" id="GO:0098552">
    <property type="term" value="C:side of membrane"/>
    <property type="evidence" value="ECO:0007669"/>
    <property type="project" value="UniProtKB-KW"/>
</dbReference>
<keyword evidence="4" id="KW-1003">Cell membrane</keyword>
<dbReference type="GO" id="GO:0005975">
    <property type="term" value="P:carbohydrate metabolic process"/>
    <property type="evidence" value="ECO:0007669"/>
    <property type="project" value="UniProtKB-UniRule"/>
</dbReference>
<dbReference type="PANTHER" id="PTHR11769">
    <property type="entry name" value="HYALURONIDASE"/>
    <property type="match status" value="1"/>
</dbReference>
<evidence type="ECO:0000256" key="18">
    <source>
        <dbReference type="PIRSR" id="PIRSR038193-1"/>
    </source>
</evidence>
<comment type="function">
    <text evidence="15">Catalyzes hyaluronan degradation into small fragments that are endocytosed and degraded in lysosomes by HYAL1 and exoglycosidases. Essential for the breakdown of extracellular matrix hyaluronan.</text>
</comment>
<dbReference type="FunFam" id="3.20.20.70:FF:000065">
    <property type="entry name" value="Hyaluronidase"/>
    <property type="match status" value="1"/>
</dbReference>
<comment type="subunit">
    <text evidence="16">Interacts with MST1R.</text>
</comment>
<dbReference type="Gene3D" id="3.20.20.70">
    <property type="entry name" value="Aldolase class I"/>
    <property type="match status" value="2"/>
</dbReference>
<feature type="disulfide bond" evidence="20">
    <location>
        <begin position="368"/>
        <end position="379"/>
    </location>
</feature>
<keyword evidence="13" id="KW-0449">Lipoprotein</keyword>